<accession>A0A6A4RUV3</accession>
<gene>
    <name evidence="1" type="ORF">F2P81_024438</name>
</gene>
<sequence length="237" mass="26311">MNVASENQINADALKNKYNVSMSLSCRVNLFIDASKLKSKIVQRQFSKETPATVPTALYEQVEPKGKTPNLSLPTSDLCAAIETTRPTRRDSGGRHRAVCRITQWTVVVKRKQKVDSHIASTFGHEPGNVELPYILNGPRFLPYKEGAQSQRPNGRYSWPNTNINTGACGTRTDFGSSRQISASLSSSRRVFSASKNPPPAPLFIHLFIYLFICFRDEPCSVSVSPPPTHRLLPPLL</sequence>
<name>A0A6A4RUV3_SCOMX</name>
<evidence type="ECO:0000313" key="2">
    <source>
        <dbReference type="Proteomes" id="UP000438429"/>
    </source>
</evidence>
<reference evidence="1 2" key="1">
    <citation type="submission" date="2019-06" db="EMBL/GenBank/DDBJ databases">
        <title>Draft genomes of female and male turbot (Scophthalmus maximus).</title>
        <authorList>
            <person name="Xu H."/>
            <person name="Xu X.-W."/>
            <person name="Shao C."/>
            <person name="Chen S."/>
        </authorList>
    </citation>
    <scope>NUCLEOTIDE SEQUENCE [LARGE SCALE GENOMIC DNA]</scope>
    <source>
        <strain evidence="1">Ysfricsl-2016a</strain>
        <tissue evidence="1">Blood</tissue>
    </source>
</reference>
<evidence type="ECO:0000313" key="1">
    <source>
        <dbReference type="EMBL" id="KAF0023808.1"/>
    </source>
</evidence>
<dbReference type="AlphaFoldDB" id="A0A6A4RUV3"/>
<organism evidence="1 2">
    <name type="scientific">Scophthalmus maximus</name>
    <name type="common">Turbot</name>
    <name type="synonym">Psetta maxima</name>
    <dbReference type="NCBI Taxonomy" id="52904"/>
    <lineage>
        <taxon>Eukaryota</taxon>
        <taxon>Metazoa</taxon>
        <taxon>Chordata</taxon>
        <taxon>Craniata</taxon>
        <taxon>Vertebrata</taxon>
        <taxon>Euteleostomi</taxon>
        <taxon>Actinopterygii</taxon>
        <taxon>Neopterygii</taxon>
        <taxon>Teleostei</taxon>
        <taxon>Neoteleostei</taxon>
        <taxon>Acanthomorphata</taxon>
        <taxon>Carangaria</taxon>
        <taxon>Pleuronectiformes</taxon>
        <taxon>Pleuronectoidei</taxon>
        <taxon>Scophthalmidae</taxon>
        <taxon>Scophthalmus</taxon>
    </lineage>
</organism>
<dbReference type="Proteomes" id="UP000438429">
    <property type="component" value="Unassembled WGS sequence"/>
</dbReference>
<proteinExistence type="predicted"/>
<comment type="caution">
    <text evidence="1">The sequence shown here is derived from an EMBL/GenBank/DDBJ whole genome shotgun (WGS) entry which is preliminary data.</text>
</comment>
<dbReference type="EMBL" id="VEVO01000022">
    <property type="protein sequence ID" value="KAF0023808.1"/>
    <property type="molecule type" value="Genomic_DNA"/>
</dbReference>
<protein>
    <submittedName>
        <fullName evidence="1">Uncharacterized protein</fullName>
    </submittedName>
</protein>